<dbReference type="InterPro" id="IPR036515">
    <property type="entry name" value="Transposase_17_sf"/>
</dbReference>
<proteinExistence type="predicted"/>
<name>A0A918S3N8_9GAMM</name>
<dbReference type="GO" id="GO:0006313">
    <property type="term" value="P:DNA transposition"/>
    <property type="evidence" value="ECO:0007669"/>
    <property type="project" value="InterPro"/>
</dbReference>
<evidence type="ECO:0008006" key="3">
    <source>
        <dbReference type="Google" id="ProtNLM"/>
    </source>
</evidence>
<dbReference type="SUPFAM" id="SSF143422">
    <property type="entry name" value="Transposase IS200-like"/>
    <property type="match status" value="1"/>
</dbReference>
<dbReference type="GO" id="GO:0004803">
    <property type="term" value="F:transposase activity"/>
    <property type="evidence" value="ECO:0007669"/>
    <property type="project" value="InterPro"/>
</dbReference>
<organism evidence="1 2">
    <name type="scientific">Arenicella chitinivorans</name>
    <dbReference type="NCBI Taxonomy" id="1329800"/>
    <lineage>
        <taxon>Bacteria</taxon>
        <taxon>Pseudomonadati</taxon>
        <taxon>Pseudomonadota</taxon>
        <taxon>Gammaproteobacteria</taxon>
        <taxon>Arenicellales</taxon>
        <taxon>Arenicellaceae</taxon>
        <taxon>Arenicella</taxon>
    </lineage>
</organism>
<dbReference type="Gene3D" id="3.30.70.1290">
    <property type="entry name" value="Transposase IS200-like"/>
    <property type="match status" value="1"/>
</dbReference>
<keyword evidence="2" id="KW-1185">Reference proteome</keyword>
<dbReference type="EMBL" id="BMXA01000012">
    <property type="protein sequence ID" value="GHA22228.1"/>
    <property type="molecule type" value="Genomic_DNA"/>
</dbReference>
<protein>
    <recommendedName>
        <fullName evidence="3">Transposase</fullName>
    </recommendedName>
</protein>
<reference evidence="1" key="1">
    <citation type="journal article" date="2014" name="Int. J. Syst. Evol. Microbiol.">
        <title>Complete genome sequence of Corynebacterium casei LMG S-19264T (=DSM 44701T), isolated from a smear-ripened cheese.</title>
        <authorList>
            <consortium name="US DOE Joint Genome Institute (JGI-PGF)"/>
            <person name="Walter F."/>
            <person name="Albersmeier A."/>
            <person name="Kalinowski J."/>
            <person name="Ruckert C."/>
        </authorList>
    </citation>
    <scope>NUCLEOTIDE SEQUENCE</scope>
    <source>
        <strain evidence="1">KCTC 12711</strain>
    </source>
</reference>
<dbReference type="PANTHER" id="PTHR34322:SF2">
    <property type="entry name" value="TRANSPOSASE IS200-LIKE DOMAIN-CONTAINING PROTEIN"/>
    <property type="match status" value="1"/>
</dbReference>
<evidence type="ECO:0000313" key="1">
    <source>
        <dbReference type="EMBL" id="GHA22228.1"/>
    </source>
</evidence>
<accession>A0A918S3N8</accession>
<gene>
    <name evidence="1" type="ORF">GCM10008090_35050</name>
</gene>
<dbReference type="AlphaFoldDB" id="A0A918S3N8"/>
<reference evidence="1" key="2">
    <citation type="submission" date="2020-09" db="EMBL/GenBank/DDBJ databases">
        <authorList>
            <person name="Sun Q."/>
            <person name="Kim S."/>
        </authorList>
    </citation>
    <scope>NUCLEOTIDE SEQUENCE</scope>
    <source>
        <strain evidence="1">KCTC 12711</strain>
    </source>
</reference>
<comment type="caution">
    <text evidence="1">The sequence shown here is derived from an EMBL/GenBank/DDBJ whole genome shotgun (WGS) entry which is preliminary data.</text>
</comment>
<dbReference type="Proteomes" id="UP000614811">
    <property type="component" value="Unassembled WGS sequence"/>
</dbReference>
<evidence type="ECO:0000313" key="2">
    <source>
        <dbReference type="Proteomes" id="UP000614811"/>
    </source>
</evidence>
<dbReference type="GO" id="GO:0003677">
    <property type="term" value="F:DNA binding"/>
    <property type="evidence" value="ECO:0007669"/>
    <property type="project" value="InterPro"/>
</dbReference>
<dbReference type="PANTHER" id="PTHR34322">
    <property type="entry name" value="TRANSPOSASE, Y1_TNP DOMAIN-CONTAINING"/>
    <property type="match status" value="1"/>
</dbReference>
<sequence length="197" mass="22743">MSEAWSDREVIRRWHSLFSGNMLSQRFMNGDALEPVLYQRLLEDVETWRSRLCDISWYMRIVNEFIAREANKEDSCTGRFWEGRFKSQALLDERALLSCMAYVDLNPIRAKMAKTPETSNHTSIKARIDSLNTQTNSQRNLEDFTGISVDTNGLPFKLADYIELIDWTGRIMRQDKRGAIAAELPSILERLGLSTDA</sequence>